<gene>
    <name evidence="3" type="ORF">HPULCUR_011756</name>
</gene>
<reference evidence="3 4" key="1">
    <citation type="submission" date="2024-04" db="EMBL/GenBank/DDBJ databases">
        <title>genome sequences of Mucor flavus KT1a and Helicostylum pulchrum KT1b strains isolation_sourced from the surface of a dry-aged beef.</title>
        <authorList>
            <person name="Toyotome T."/>
            <person name="Hosono M."/>
            <person name="Torimaru M."/>
            <person name="Fukuda K."/>
            <person name="Mikami N."/>
        </authorList>
    </citation>
    <scope>NUCLEOTIDE SEQUENCE [LARGE SCALE GENOMIC DNA]</scope>
    <source>
        <strain evidence="3 4">KT1b</strain>
    </source>
</reference>
<keyword evidence="2" id="KW-1133">Transmembrane helix</keyword>
<keyword evidence="2" id="KW-0472">Membrane</keyword>
<name>A0ABP9YHR2_9FUNG</name>
<keyword evidence="1" id="KW-0175">Coiled coil</keyword>
<dbReference type="EMBL" id="BAABUJ010000059">
    <property type="protein sequence ID" value="GAA5806225.1"/>
    <property type="molecule type" value="Genomic_DNA"/>
</dbReference>
<proteinExistence type="predicted"/>
<evidence type="ECO:0000313" key="3">
    <source>
        <dbReference type="EMBL" id="GAA5806225.1"/>
    </source>
</evidence>
<feature type="transmembrane region" description="Helical" evidence="2">
    <location>
        <begin position="307"/>
        <end position="324"/>
    </location>
</feature>
<comment type="caution">
    <text evidence="3">The sequence shown here is derived from an EMBL/GenBank/DDBJ whole genome shotgun (WGS) entry which is preliminary data.</text>
</comment>
<evidence type="ECO:0000256" key="1">
    <source>
        <dbReference type="SAM" id="Coils"/>
    </source>
</evidence>
<organism evidence="3 4">
    <name type="scientific">Helicostylum pulchrum</name>
    <dbReference type="NCBI Taxonomy" id="562976"/>
    <lineage>
        <taxon>Eukaryota</taxon>
        <taxon>Fungi</taxon>
        <taxon>Fungi incertae sedis</taxon>
        <taxon>Mucoromycota</taxon>
        <taxon>Mucoromycotina</taxon>
        <taxon>Mucoromycetes</taxon>
        <taxon>Mucorales</taxon>
        <taxon>Mucorineae</taxon>
        <taxon>Mucoraceae</taxon>
        <taxon>Helicostylum</taxon>
    </lineage>
</organism>
<protein>
    <submittedName>
        <fullName evidence="3">Uncharacterized protein</fullName>
    </submittedName>
</protein>
<keyword evidence="2" id="KW-0812">Transmembrane</keyword>
<sequence>MNSQSLYDKAVRSYLLTKYTPAANTCNKAILAIQQDDDETLKVNIWTLYLNIASTLLVGASTLPPAKLFGLDQTTVGSVQDVCRSIWIKLVQAYQPLELMDHKLVYACLVLDLKLNQFTEAREIAESWFACLPDLVLDDIANGRQSDESYIEIVQLYTCRILPAMNDFESAITFLEYNSVLTDSKKKLLKSIIQERQDTIEKELIQKNKLEESAKLAAIAAEATAAEEKLKQEDIAKKEAKDRQDELDRIATLEEKELKEKTEIRKEEIRKEDHTVSIPRSVNSPSVLDHNVSLVKKWMAQVTTKSAASYATILIIVFALLALLRGQRGRLSIALQTLMAKLWQTIKMGTKVTYM</sequence>
<dbReference type="Proteomes" id="UP001476247">
    <property type="component" value="Unassembled WGS sequence"/>
</dbReference>
<accession>A0ABP9YHR2</accession>
<feature type="coiled-coil region" evidence="1">
    <location>
        <begin position="193"/>
        <end position="256"/>
    </location>
</feature>
<evidence type="ECO:0000256" key="2">
    <source>
        <dbReference type="SAM" id="Phobius"/>
    </source>
</evidence>
<evidence type="ECO:0000313" key="4">
    <source>
        <dbReference type="Proteomes" id="UP001476247"/>
    </source>
</evidence>
<keyword evidence="4" id="KW-1185">Reference proteome</keyword>